<dbReference type="SMART" id="SM00015">
    <property type="entry name" value="IQ"/>
    <property type="match status" value="2"/>
</dbReference>
<dbReference type="GO" id="GO:0005516">
    <property type="term" value="F:calmodulin binding"/>
    <property type="evidence" value="ECO:0007669"/>
    <property type="project" value="UniProtKB-KW"/>
</dbReference>
<evidence type="ECO:0000256" key="2">
    <source>
        <dbReference type="ARBA" id="ARBA00024341"/>
    </source>
</evidence>
<gene>
    <name evidence="5" type="ORF">POM88_051734</name>
</gene>
<dbReference type="InterPro" id="IPR000048">
    <property type="entry name" value="IQ_motif_EF-hand-BS"/>
</dbReference>
<accession>A0AAD8H175</accession>
<evidence type="ECO:0000256" key="1">
    <source>
        <dbReference type="ARBA" id="ARBA00022860"/>
    </source>
</evidence>
<dbReference type="Gene3D" id="1.20.5.190">
    <property type="match status" value="1"/>
</dbReference>
<dbReference type="PANTHER" id="PTHR32295">
    <property type="entry name" value="IQ-DOMAIN 5-RELATED"/>
    <property type="match status" value="1"/>
</dbReference>
<feature type="region of interest" description="Disordered" evidence="4">
    <location>
        <begin position="19"/>
        <end position="54"/>
    </location>
</feature>
<protein>
    <submittedName>
        <fullName evidence="5">Protein IQ-DOMAIN 1</fullName>
    </submittedName>
</protein>
<reference evidence="5" key="1">
    <citation type="submission" date="2023-02" db="EMBL/GenBank/DDBJ databases">
        <title>Genome of toxic invasive species Heracleum sosnowskyi carries increased number of genes despite the absence of recent whole-genome duplications.</title>
        <authorList>
            <person name="Schelkunov M."/>
            <person name="Shtratnikova V."/>
            <person name="Makarenko M."/>
            <person name="Klepikova A."/>
            <person name="Omelchenko D."/>
            <person name="Novikova G."/>
            <person name="Obukhova E."/>
            <person name="Bogdanov V."/>
            <person name="Penin A."/>
            <person name="Logacheva M."/>
        </authorList>
    </citation>
    <scope>NUCLEOTIDE SEQUENCE</scope>
    <source>
        <strain evidence="5">Hsosn_3</strain>
        <tissue evidence="5">Leaf</tissue>
    </source>
</reference>
<sequence>MGASGKWIATLIGTKKIQRPNDPERMGGGKGKKWTLWRSSSSGGGTTTLSSGSKVVGGRLSEAAASDSPYMAAAMATVVRAPARDFMVVRRHWAAIRIQTVFRAFLARRAFRALKAVVRLQAIVRGRQVRKQAAVTLRCMEALVRVQARVKARCASLEEQKDGLNQPDPVVLVEGGWCDSHGTIEEVKTKLHKKQVGAIKRERAITYALSQQQLRMSPGLNSRKNKVVACNKFDKNSGTSWLDGWMANKPWEGRSMEESQMDSPDLTLRSKNKENYSVTSWSNYSEHDSVNVRRNNISTRISSRPPSSEFLSSDSLSSISSTTTSDTPGSSYTLAEGSSVRRAGYMSLTESIKAKQRGSVDNSQLCRKPSPLSKGLARRNAACQFHSVDLS</sequence>
<dbReference type="CDD" id="cd23767">
    <property type="entry name" value="IQCD"/>
    <property type="match status" value="1"/>
</dbReference>
<dbReference type="SUPFAM" id="SSF52540">
    <property type="entry name" value="P-loop containing nucleoside triphosphate hydrolases"/>
    <property type="match status" value="1"/>
</dbReference>
<comment type="similarity">
    <text evidence="2">Belongs to the IQD family.</text>
</comment>
<evidence type="ECO:0000313" key="6">
    <source>
        <dbReference type="Proteomes" id="UP001237642"/>
    </source>
</evidence>
<dbReference type="PROSITE" id="PS50096">
    <property type="entry name" value="IQ"/>
    <property type="match status" value="2"/>
</dbReference>
<feature type="region of interest" description="Disordered" evidence="4">
    <location>
        <begin position="297"/>
        <end position="335"/>
    </location>
</feature>
<keyword evidence="6" id="KW-1185">Reference proteome</keyword>
<dbReference type="PANTHER" id="PTHR32295:SF126">
    <property type="entry name" value="PROTEIN IQ-DOMAIN 8"/>
    <property type="match status" value="1"/>
</dbReference>
<dbReference type="AlphaFoldDB" id="A0AAD8H175"/>
<evidence type="ECO:0000256" key="3">
    <source>
        <dbReference type="ARBA" id="ARBA00045534"/>
    </source>
</evidence>
<comment type="caution">
    <text evidence="5">The sequence shown here is derived from an EMBL/GenBank/DDBJ whole genome shotgun (WGS) entry which is preliminary data.</text>
</comment>
<keyword evidence="1" id="KW-0112">Calmodulin-binding</keyword>
<reference evidence="5" key="2">
    <citation type="submission" date="2023-05" db="EMBL/GenBank/DDBJ databases">
        <authorList>
            <person name="Schelkunov M.I."/>
        </authorList>
    </citation>
    <scope>NUCLEOTIDE SEQUENCE</scope>
    <source>
        <strain evidence="5">Hsosn_3</strain>
        <tissue evidence="5">Leaf</tissue>
    </source>
</reference>
<dbReference type="InterPro" id="IPR027417">
    <property type="entry name" value="P-loop_NTPase"/>
</dbReference>
<feature type="compositionally biased region" description="Low complexity" evidence="4">
    <location>
        <begin position="297"/>
        <end position="333"/>
    </location>
</feature>
<comment type="function">
    <text evidence="3">May be involved in cooperative interactions with calmodulins or calmodulin-like proteins. Recruits calmodulin proteins to microtubules, thus being a potential scaffold in cellular signaling and trafficking. May associate with nucleic acids and regulate gene expression at the transcriptional or post-transcriptional level.</text>
</comment>
<dbReference type="Proteomes" id="UP001237642">
    <property type="component" value="Unassembled WGS sequence"/>
</dbReference>
<evidence type="ECO:0000313" key="5">
    <source>
        <dbReference type="EMBL" id="KAK1358478.1"/>
    </source>
</evidence>
<dbReference type="Pfam" id="PF00612">
    <property type="entry name" value="IQ"/>
    <property type="match status" value="2"/>
</dbReference>
<name>A0AAD8H175_9APIA</name>
<proteinExistence type="inferred from homology"/>
<evidence type="ECO:0000256" key="4">
    <source>
        <dbReference type="SAM" id="MobiDB-lite"/>
    </source>
</evidence>
<dbReference type="EMBL" id="JAUIZM010000011">
    <property type="protein sequence ID" value="KAK1358478.1"/>
    <property type="molecule type" value="Genomic_DNA"/>
</dbReference>
<organism evidence="5 6">
    <name type="scientific">Heracleum sosnowskyi</name>
    <dbReference type="NCBI Taxonomy" id="360622"/>
    <lineage>
        <taxon>Eukaryota</taxon>
        <taxon>Viridiplantae</taxon>
        <taxon>Streptophyta</taxon>
        <taxon>Embryophyta</taxon>
        <taxon>Tracheophyta</taxon>
        <taxon>Spermatophyta</taxon>
        <taxon>Magnoliopsida</taxon>
        <taxon>eudicotyledons</taxon>
        <taxon>Gunneridae</taxon>
        <taxon>Pentapetalae</taxon>
        <taxon>asterids</taxon>
        <taxon>campanulids</taxon>
        <taxon>Apiales</taxon>
        <taxon>Apiaceae</taxon>
        <taxon>Apioideae</taxon>
        <taxon>apioid superclade</taxon>
        <taxon>Tordylieae</taxon>
        <taxon>Tordyliinae</taxon>
        <taxon>Heracleum</taxon>
    </lineage>
</organism>